<reference evidence="3 4" key="1">
    <citation type="submission" date="2020-01" db="EMBL/GenBank/DDBJ databases">
        <title>Genome sequencing of strain KACC 21265.</title>
        <authorList>
            <person name="Heo J."/>
            <person name="Kim S.-J."/>
            <person name="Kim J.-S."/>
            <person name="Hong S.-B."/>
            <person name="Kwon S.-W."/>
        </authorList>
    </citation>
    <scope>NUCLEOTIDE SEQUENCE [LARGE SCALE GENOMIC DNA]</scope>
    <source>
        <strain evidence="3 4">KACC 21265</strain>
    </source>
</reference>
<proteinExistence type="predicted"/>
<protein>
    <submittedName>
        <fullName evidence="3">Uncharacterized protein</fullName>
    </submittedName>
</protein>
<sequence length="1280" mass="140210">MLPANPIPTGGCPSPRLIPPPPPDDLERPDDAPRDDCAGDEDRPAAPDSDFAAAPLATQFRHTGFLDSGVNGRWRKASRQLHGCSAAVARRVSDISPTLQKVQRHNQTLLLRRNFSMAPLTPGLLAEVVEQLLGHMDDAFLTNLRRNVDKGCGLLWQFVSQDDQDLTRTRAQLIAEMTDLRHDDSALRRALRALKRDGQRPPRDLAGLAGRDWVLRLSAATMDELMRPSPAAARKTAELIAELGEALQRRFDAIHLDAMHRLVAESSRLGPDAPPAALHALVRRNARATSRRIANARKQAFDEFRRRNGGEFGYNSLSEQVRENCNTEYYRSILVPGATWSMVARVVTAGLTALGGSAAVAATVTVISTAVLQYGGAVLSQASAGATGAANVDLRPFDSAVQARPQVDPQLYWNQRRLSQAVTAIAREALHLYTQPGNPAAAECRRSVRRLEESRGYGLNARCALAPELLALCDYQAHMLGRETGGLDQAIPAPIRIAQLLLEFVAALPPLPAGLEESPDALDEELRRSVVLALVEAINRKACKEPPAEAAVIAERALAHAAAVLEEADMDRAAWGAWMAPDSVALHAGGVAFHGLILQLLRSCSLQEQALFESRCFLMAQYRGLYVNAVFGLVVTMAIGVAAFFGISAAAASGGAAAGFGVAVAFALAAFVVGAAPRDAAAVAWYRKDRQGQTDGQLYRLLRSLEAHALTGDRARWLASIEKAVLDNHVPLYLRRILQMTHSLRAAWENELVDGSTEQSQMGWNLLHALEQDPLAHWRRRCVAELAAHSLDAMHEATSVLKHQALLDAHRDSIRLLDCAAEAAQRVVQTPSPAIEQIARDYRQERDRYGIRQAFQYQERHAGFFPGEGGRIPARLRIAALLARARGQVDGFLQRHRHTPGFALSRGELAALATALRTPFADNDTEIWLAQVEVKLQTRGQLEEGDEPLHLRWSGLSPQRLEALYRDYRSRAARVEEHRRAMCILARDLLALRSGRFDRVQDPLGIVGASLRSFSAAGQISRHYRVNRDLWFLAFTRGTARFAGQVIPVTWQGAAAAVVVLAGGALAIAQSVHHLGEFKLSMLSPDHLKQLQFAPRLSSLASPLASNLMNAIQPQSGPATFQTAAQIQSWRGGYAPDDASFDALVAHCARDLAQFHQHAGHWPADAPRVEEVLAMLLAMGGSQQLKQRIDRTLAAPADFELLSASDQQCWKLGQAMARRGWRTRIGNLDPRLYWYDLSLAKYARHHFQQTQADRDKLAGMLAVAGVALNSRLDTEQASWF</sequence>
<dbReference type="AlphaFoldDB" id="A0A857J7R1"/>
<feature type="transmembrane region" description="Helical" evidence="2">
    <location>
        <begin position="625"/>
        <end position="645"/>
    </location>
</feature>
<feature type="transmembrane region" description="Helical" evidence="2">
    <location>
        <begin position="657"/>
        <end position="676"/>
    </location>
</feature>
<dbReference type="RefSeq" id="WP_160552890.1">
    <property type="nucleotide sequence ID" value="NZ_CP047650.1"/>
</dbReference>
<evidence type="ECO:0000256" key="1">
    <source>
        <dbReference type="SAM" id="MobiDB-lite"/>
    </source>
</evidence>
<dbReference type="EMBL" id="CP047650">
    <property type="protein sequence ID" value="QHI99109.1"/>
    <property type="molecule type" value="Genomic_DNA"/>
</dbReference>
<evidence type="ECO:0000313" key="4">
    <source>
        <dbReference type="Proteomes" id="UP000464787"/>
    </source>
</evidence>
<evidence type="ECO:0000256" key="2">
    <source>
        <dbReference type="SAM" id="Phobius"/>
    </source>
</evidence>
<dbReference type="Proteomes" id="UP000464787">
    <property type="component" value="Chromosome"/>
</dbReference>
<feature type="region of interest" description="Disordered" evidence="1">
    <location>
        <begin position="1"/>
        <end position="49"/>
    </location>
</feature>
<keyword evidence="4" id="KW-1185">Reference proteome</keyword>
<gene>
    <name evidence="3" type="ORF">GT347_14605</name>
</gene>
<evidence type="ECO:0000313" key="3">
    <source>
        <dbReference type="EMBL" id="QHI99109.1"/>
    </source>
</evidence>
<organism evidence="3 4">
    <name type="scientific">Xylophilus rhododendri</name>
    <dbReference type="NCBI Taxonomy" id="2697032"/>
    <lineage>
        <taxon>Bacteria</taxon>
        <taxon>Pseudomonadati</taxon>
        <taxon>Pseudomonadota</taxon>
        <taxon>Betaproteobacteria</taxon>
        <taxon>Burkholderiales</taxon>
        <taxon>Xylophilus</taxon>
    </lineage>
</organism>
<keyword evidence="2" id="KW-0472">Membrane</keyword>
<name>A0A857J7R1_9BURK</name>
<dbReference type="KEGG" id="xyk:GT347_14605"/>
<keyword evidence="2" id="KW-1133">Transmembrane helix</keyword>
<feature type="compositionally biased region" description="Basic and acidic residues" evidence="1">
    <location>
        <begin position="25"/>
        <end position="45"/>
    </location>
</feature>
<keyword evidence="2" id="KW-0812">Transmembrane</keyword>
<accession>A0A857J7R1</accession>